<evidence type="ECO:0000313" key="2">
    <source>
        <dbReference type="EMBL" id="EJK47371.1"/>
    </source>
</evidence>
<proteinExistence type="predicted"/>
<dbReference type="EMBL" id="AGNL01047014">
    <property type="protein sequence ID" value="EJK47371.1"/>
    <property type="molecule type" value="Genomic_DNA"/>
</dbReference>
<dbReference type="AlphaFoldDB" id="K0RE83"/>
<feature type="region of interest" description="Disordered" evidence="1">
    <location>
        <begin position="43"/>
        <end position="66"/>
    </location>
</feature>
<gene>
    <name evidence="2" type="ORF">THAOC_33912</name>
</gene>
<comment type="caution">
    <text evidence="2">The sequence shown here is derived from an EMBL/GenBank/DDBJ whole genome shotgun (WGS) entry which is preliminary data.</text>
</comment>
<accession>K0RE83</accession>
<evidence type="ECO:0000313" key="3">
    <source>
        <dbReference type="Proteomes" id="UP000266841"/>
    </source>
</evidence>
<sequence>MVELPVAAEECPIDVIVIVFETARPLLINWLINKDAAAKDAAARLPQKLNGPSPTTSRGGPGRGAGTIALRKREGLAALDGARPLSL</sequence>
<dbReference type="Proteomes" id="UP000266841">
    <property type="component" value="Unassembled WGS sequence"/>
</dbReference>
<evidence type="ECO:0000256" key="1">
    <source>
        <dbReference type="SAM" id="MobiDB-lite"/>
    </source>
</evidence>
<keyword evidence="3" id="KW-1185">Reference proteome</keyword>
<name>K0RE83_THAOC</name>
<organism evidence="2 3">
    <name type="scientific">Thalassiosira oceanica</name>
    <name type="common">Marine diatom</name>
    <dbReference type="NCBI Taxonomy" id="159749"/>
    <lineage>
        <taxon>Eukaryota</taxon>
        <taxon>Sar</taxon>
        <taxon>Stramenopiles</taxon>
        <taxon>Ochrophyta</taxon>
        <taxon>Bacillariophyta</taxon>
        <taxon>Coscinodiscophyceae</taxon>
        <taxon>Thalassiosirophycidae</taxon>
        <taxon>Thalassiosirales</taxon>
        <taxon>Thalassiosiraceae</taxon>
        <taxon>Thalassiosira</taxon>
    </lineage>
</organism>
<protein>
    <submittedName>
        <fullName evidence="2">Uncharacterized protein</fullName>
    </submittedName>
</protein>
<reference evidence="2 3" key="1">
    <citation type="journal article" date="2012" name="Genome Biol.">
        <title>Genome and low-iron response of an oceanic diatom adapted to chronic iron limitation.</title>
        <authorList>
            <person name="Lommer M."/>
            <person name="Specht M."/>
            <person name="Roy A.S."/>
            <person name="Kraemer L."/>
            <person name="Andreson R."/>
            <person name="Gutowska M.A."/>
            <person name="Wolf J."/>
            <person name="Bergner S.V."/>
            <person name="Schilhabel M.B."/>
            <person name="Klostermeier U.C."/>
            <person name="Beiko R.G."/>
            <person name="Rosenstiel P."/>
            <person name="Hippler M."/>
            <person name="Laroche J."/>
        </authorList>
    </citation>
    <scope>NUCLEOTIDE SEQUENCE [LARGE SCALE GENOMIC DNA]</scope>
    <source>
        <strain evidence="2 3">CCMP1005</strain>
    </source>
</reference>